<dbReference type="Proteomes" id="UP000003416">
    <property type="component" value="Unassembled WGS sequence"/>
</dbReference>
<evidence type="ECO:0000313" key="2">
    <source>
        <dbReference type="EMBL" id="EGF59669.1"/>
    </source>
</evidence>
<accession>F3PND0</accession>
<dbReference type="EMBL" id="AFBN01000005">
    <property type="protein sequence ID" value="EGF59669.1"/>
    <property type="molecule type" value="Genomic_DNA"/>
</dbReference>
<keyword evidence="1" id="KW-0812">Transmembrane</keyword>
<dbReference type="AlphaFoldDB" id="F3PND0"/>
<gene>
    <name evidence="2" type="ORF">HMPREF9446_00216</name>
</gene>
<dbReference type="HOGENOM" id="CLU_2582336_0_0_10"/>
<dbReference type="STRING" id="763034.HMPREF9446_00216"/>
<evidence type="ECO:0000256" key="1">
    <source>
        <dbReference type="SAM" id="Phobius"/>
    </source>
</evidence>
<evidence type="ECO:0000313" key="3">
    <source>
        <dbReference type="Proteomes" id="UP000003416"/>
    </source>
</evidence>
<organism evidence="2 3">
    <name type="scientific">Bacteroides fluxus YIT 12057</name>
    <dbReference type="NCBI Taxonomy" id="763034"/>
    <lineage>
        <taxon>Bacteria</taxon>
        <taxon>Pseudomonadati</taxon>
        <taxon>Bacteroidota</taxon>
        <taxon>Bacteroidia</taxon>
        <taxon>Bacteroidales</taxon>
        <taxon>Bacteroidaceae</taxon>
        <taxon>Bacteroides</taxon>
    </lineage>
</organism>
<sequence length="80" mass="9520">MRGGKYVKKERLWFKIHRKPCEPTEVFLLTENGVCCITCLSMLLFFRLMPNLRLTKVYGIRKHAELFTLNLIYHESISDE</sequence>
<keyword evidence="1" id="KW-0472">Membrane</keyword>
<protein>
    <submittedName>
        <fullName evidence="2">Uncharacterized protein</fullName>
    </submittedName>
</protein>
<keyword evidence="3" id="KW-1185">Reference proteome</keyword>
<comment type="caution">
    <text evidence="2">The sequence shown here is derived from an EMBL/GenBank/DDBJ whole genome shotgun (WGS) entry which is preliminary data.</text>
</comment>
<reference evidence="2 3" key="1">
    <citation type="submission" date="2011-02" db="EMBL/GenBank/DDBJ databases">
        <authorList>
            <person name="Weinstock G."/>
            <person name="Sodergren E."/>
            <person name="Clifton S."/>
            <person name="Fulton L."/>
            <person name="Fulton B."/>
            <person name="Courtney L."/>
            <person name="Fronick C."/>
            <person name="Harrison M."/>
            <person name="Strong C."/>
            <person name="Farmer C."/>
            <person name="Delahaunty K."/>
            <person name="Markovic C."/>
            <person name="Hall O."/>
            <person name="Minx P."/>
            <person name="Tomlinson C."/>
            <person name="Mitreva M."/>
            <person name="Hou S."/>
            <person name="Chen J."/>
            <person name="Wollam A."/>
            <person name="Pepin K.H."/>
            <person name="Johnson M."/>
            <person name="Bhonagiri V."/>
            <person name="Zhang X."/>
            <person name="Suruliraj S."/>
            <person name="Warren W."/>
            <person name="Chinwalla A."/>
            <person name="Mardis E.R."/>
            <person name="Wilson R.K."/>
        </authorList>
    </citation>
    <scope>NUCLEOTIDE SEQUENCE [LARGE SCALE GENOMIC DNA]</scope>
    <source>
        <strain evidence="2 3">YIT 12057</strain>
    </source>
</reference>
<keyword evidence="1" id="KW-1133">Transmembrane helix</keyword>
<name>F3PND0_9BACE</name>
<proteinExistence type="predicted"/>
<feature type="transmembrane region" description="Helical" evidence="1">
    <location>
        <begin position="26"/>
        <end position="46"/>
    </location>
</feature>